<comment type="subunit">
    <text evidence="6">Component of the SWR1 chromatin remodeling complex.</text>
</comment>
<dbReference type="Gene3D" id="3.90.640.10">
    <property type="entry name" value="Actin, Chain A, domain 4"/>
    <property type="match status" value="1"/>
</dbReference>
<dbReference type="EMBL" id="MU003769">
    <property type="protein sequence ID" value="KAF2724978.1"/>
    <property type="molecule type" value="Genomic_DNA"/>
</dbReference>
<comment type="subcellular location">
    <subcellularLocation>
        <location evidence="1">Cytoplasm</location>
    </subcellularLocation>
</comment>
<gene>
    <name evidence="8" type="ORF">K431DRAFT_261359</name>
</gene>
<evidence type="ECO:0000256" key="5">
    <source>
        <dbReference type="ARBA" id="ARBA00025222"/>
    </source>
</evidence>
<protein>
    <recommendedName>
        <fullName evidence="3">Actin-like protein ARP6</fullName>
    </recommendedName>
    <alternativeName>
        <fullName evidence="7">Actin-like protein arp6</fullName>
    </alternativeName>
</protein>
<dbReference type="GO" id="GO:0005634">
    <property type="term" value="C:nucleus"/>
    <property type="evidence" value="ECO:0007669"/>
    <property type="project" value="UniProtKB-ARBA"/>
</dbReference>
<dbReference type="CDD" id="cd10210">
    <property type="entry name" value="ASKHA_NBD_Arp6"/>
    <property type="match status" value="1"/>
</dbReference>
<dbReference type="SMART" id="SM00268">
    <property type="entry name" value="ACTIN"/>
    <property type="match status" value="1"/>
</dbReference>
<organism evidence="8 9">
    <name type="scientific">Polychaeton citri CBS 116435</name>
    <dbReference type="NCBI Taxonomy" id="1314669"/>
    <lineage>
        <taxon>Eukaryota</taxon>
        <taxon>Fungi</taxon>
        <taxon>Dikarya</taxon>
        <taxon>Ascomycota</taxon>
        <taxon>Pezizomycotina</taxon>
        <taxon>Dothideomycetes</taxon>
        <taxon>Dothideomycetidae</taxon>
        <taxon>Capnodiales</taxon>
        <taxon>Capnodiaceae</taxon>
        <taxon>Polychaeton</taxon>
    </lineage>
</organism>
<accession>A0A9P4UTR7</accession>
<keyword evidence="4" id="KW-0963">Cytoplasm</keyword>
<dbReference type="FunFam" id="3.90.640.10:FF:000014">
    <property type="entry name" value="Putative actin-related protein 6"/>
    <property type="match status" value="1"/>
</dbReference>
<keyword evidence="9" id="KW-1185">Reference proteome</keyword>
<dbReference type="OrthoDB" id="6220758at2759"/>
<dbReference type="GO" id="GO:0005737">
    <property type="term" value="C:cytoplasm"/>
    <property type="evidence" value="ECO:0007669"/>
    <property type="project" value="UniProtKB-SubCell"/>
</dbReference>
<comment type="function">
    <text evidence="5">Component of the SWR1 complex which mediates the ATP-dependent exchange of histone H2A for the H2A variant HZT1 leading to transcriptional regulation of selected genes by chromatin remodeling. Involved in chromosome stability.</text>
</comment>
<proteinExistence type="inferred from homology"/>
<dbReference type="SUPFAM" id="SSF53067">
    <property type="entry name" value="Actin-like ATPase domain"/>
    <property type="match status" value="2"/>
</dbReference>
<dbReference type="Proteomes" id="UP000799441">
    <property type="component" value="Unassembled WGS sequence"/>
</dbReference>
<evidence type="ECO:0000256" key="3">
    <source>
        <dbReference type="ARBA" id="ARBA00018633"/>
    </source>
</evidence>
<dbReference type="InterPro" id="IPR004000">
    <property type="entry name" value="Actin"/>
</dbReference>
<dbReference type="Pfam" id="PF00022">
    <property type="entry name" value="Actin"/>
    <property type="match status" value="1"/>
</dbReference>
<dbReference type="Gene3D" id="3.30.420.40">
    <property type="match status" value="2"/>
</dbReference>
<evidence type="ECO:0000256" key="1">
    <source>
        <dbReference type="ARBA" id="ARBA00004496"/>
    </source>
</evidence>
<reference evidence="8" key="1">
    <citation type="journal article" date="2020" name="Stud. Mycol.">
        <title>101 Dothideomycetes genomes: a test case for predicting lifestyles and emergence of pathogens.</title>
        <authorList>
            <person name="Haridas S."/>
            <person name="Albert R."/>
            <person name="Binder M."/>
            <person name="Bloem J."/>
            <person name="Labutti K."/>
            <person name="Salamov A."/>
            <person name="Andreopoulos B."/>
            <person name="Baker S."/>
            <person name="Barry K."/>
            <person name="Bills G."/>
            <person name="Bluhm B."/>
            <person name="Cannon C."/>
            <person name="Castanera R."/>
            <person name="Culley D."/>
            <person name="Daum C."/>
            <person name="Ezra D."/>
            <person name="Gonzalez J."/>
            <person name="Henrissat B."/>
            <person name="Kuo A."/>
            <person name="Liang C."/>
            <person name="Lipzen A."/>
            <person name="Lutzoni F."/>
            <person name="Magnuson J."/>
            <person name="Mondo S."/>
            <person name="Nolan M."/>
            <person name="Ohm R."/>
            <person name="Pangilinan J."/>
            <person name="Park H.-J."/>
            <person name="Ramirez L."/>
            <person name="Alfaro M."/>
            <person name="Sun H."/>
            <person name="Tritt A."/>
            <person name="Yoshinaga Y."/>
            <person name="Zwiers L.-H."/>
            <person name="Turgeon B."/>
            <person name="Goodwin S."/>
            <person name="Spatafora J."/>
            <person name="Crous P."/>
            <person name="Grigoriev I."/>
        </authorList>
    </citation>
    <scope>NUCLEOTIDE SEQUENCE</scope>
    <source>
        <strain evidence="8">CBS 116435</strain>
    </source>
</reference>
<sequence>MGRPPKSNSYSSVATGQLAQHTLIFDNGAHGIKAGFSHIDAKPDAERDCYVIPNCIARSQRDKLTYVGSELDDCADFGELAFRRPVEKGFVVNWEGEKAIWAQYKGFANVPRQCEPRATNLILAEALNSPAALQRNADEMVFEEFEFANYYRSSAPTLNAYAPSPFQPGSVQQTGSPLACVLVVDAAHSYTTITPLIQGRAIQSAVRRLEIGGKTMTNHMKSIISMRHLEMQKEDWLAEQIKEECCFVSASFDSDLERTWKGGLMDPRPVDPSIAVDYIMPDYERIKRGFSRPHDVSFDAARARFSIDGPRDDFLTLANERFTVPELLFTPSDIGMQQEGIAGSILQSVRSLPEALQQPFLANIEVVGGTSQIIGFMERLESDLRRSLSEDTILRVARATNPVKNAWLGGASLAANEAAVKRVMVSRQEYFEEGILWVQRKFAGKTGR</sequence>
<dbReference type="Gene3D" id="2.30.36.70">
    <property type="entry name" value="Actin, Chain A, domain 2"/>
    <property type="match status" value="1"/>
</dbReference>
<evidence type="ECO:0000256" key="2">
    <source>
        <dbReference type="ARBA" id="ARBA00005665"/>
    </source>
</evidence>
<evidence type="ECO:0000256" key="7">
    <source>
        <dbReference type="ARBA" id="ARBA00073820"/>
    </source>
</evidence>
<comment type="caution">
    <text evidence="8">The sequence shown here is derived from an EMBL/GenBank/DDBJ whole genome shotgun (WGS) entry which is preliminary data.</text>
</comment>
<dbReference type="AlphaFoldDB" id="A0A9P4UTR7"/>
<dbReference type="InterPro" id="IPR043129">
    <property type="entry name" value="ATPase_NBD"/>
</dbReference>
<comment type="similarity">
    <text evidence="2">Belongs to the actin family. ARP6 subfamily.</text>
</comment>
<evidence type="ECO:0000256" key="4">
    <source>
        <dbReference type="ARBA" id="ARBA00022490"/>
    </source>
</evidence>
<evidence type="ECO:0000313" key="8">
    <source>
        <dbReference type="EMBL" id="KAF2724978.1"/>
    </source>
</evidence>
<name>A0A9P4UTR7_9PEZI</name>
<dbReference type="PANTHER" id="PTHR11937">
    <property type="entry name" value="ACTIN"/>
    <property type="match status" value="1"/>
</dbReference>
<evidence type="ECO:0000256" key="6">
    <source>
        <dbReference type="ARBA" id="ARBA00063309"/>
    </source>
</evidence>
<evidence type="ECO:0000313" key="9">
    <source>
        <dbReference type="Proteomes" id="UP000799441"/>
    </source>
</evidence>